<feature type="region of interest" description="Disordered" evidence="2">
    <location>
        <begin position="18"/>
        <end position="44"/>
    </location>
</feature>
<organism evidence="3 4">
    <name type="scientific">Ramularia collo-cygni</name>
    <dbReference type="NCBI Taxonomy" id="112498"/>
    <lineage>
        <taxon>Eukaryota</taxon>
        <taxon>Fungi</taxon>
        <taxon>Dikarya</taxon>
        <taxon>Ascomycota</taxon>
        <taxon>Pezizomycotina</taxon>
        <taxon>Dothideomycetes</taxon>
        <taxon>Dothideomycetidae</taxon>
        <taxon>Mycosphaerellales</taxon>
        <taxon>Mycosphaerellaceae</taxon>
        <taxon>Ramularia</taxon>
    </lineage>
</organism>
<evidence type="ECO:0000256" key="1">
    <source>
        <dbReference type="SAM" id="Coils"/>
    </source>
</evidence>
<reference evidence="3 4" key="1">
    <citation type="submission" date="2016-03" db="EMBL/GenBank/DDBJ databases">
        <authorList>
            <person name="Ploux O."/>
        </authorList>
    </citation>
    <scope>NUCLEOTIDE SEQUENCE [LARGE SCALE GENOMIC DNA]</scope>
    <source>
        <strain evidence="3 4">URUG2</strain>
    </source>
</reference>
<protein>
    <submittedName>
        <fullName evidence="3">Uncharacterized protein</fullName>
    </submittedName>
</protein>
<feature type="coiled-coil region" evidence="1">
    <location>
        <begin position="314"/>
        <end position="341"/>
    </location>
</feature>
<evidence type="ECO:0000256" key="2">
    <source>
        <dbReference type="SAM" id="MobiDB-lite"/>
    </source>
</evidence>
<dbReference type="AlphaFoldDB" id="A0A2D3V2L6"/>
<accession>A0A2D3V2L6</accession>
<evidence type="ECO:0000313" key="4">
    <source>
        <dbReference type="Proteomes" id="UP000225277"/>
    </source>
</evidence>
<dbReference type="RefSeq" id="XP_023622645.1">
    <property type="nucleotide sequence ID" value="XM_023766877.1"/>
</dbReference>
<keyword evidence="4" id="KW-1185">Reference proteome</keyword>
<dbReference type="Proteomes" id="UP000225277">
    <property type="component" value="Unassembled WGS sequence"/>
</dbReference>
<proteinExistence type="predicted"/>
<sequence length="353" mass="40613">MVHKVPVVIYSAPEPYPPPKVELDGYGRPYTYDEEPEATSKPTRLTDEVRARIGTAPPGYEWKVEPWEPAPDDPEFENPIIKYRVRARRCSQLPDKKSQSLQLEKSSFDGFEPKRIVARVGQQIRLQYWQISKLEKHTSQNNLPDFMELEGLGHDLKERHSFNAVDLPFGLRFLSTLSPLPLERKICNDYKDKQKEPDIRCTMGKREIGTIRSAKGGSCYVLCVAERETSLVQTKESGRSKLWRFFPTSIGDTPGPWQWEYMSHEWSLKDSLGDTAKRLARFDSFSLTFEHGSNLSDATREEVLLSVIAIFDWIAQFRKEAERLEAERQERAEMHAEAVERGWGNGLMMGGMI</sequence>
<evidence type="ECO:0000313" key="3">
    <source>
        <dbReference type="EMBL" id="CZT15749.1"/>
    </source>
</evidence>
<name>A0A2D3V2L6_9PEZI</name>
<dbReference type="EMBL" id="FJUY01000002">
    <property type="protein sequence ID" value="CZT15749.1"/>
    <property type="molecule type" value="Genomic_DNA"/>
</dbReference>
<gene>
    <name evidence="3" type="ORF">RCC_01583</name>
</gene>
<keyword evidence="1" id="KW-0175">Coiled coil</keyword>
<dbReference type="GeneID" id="35596821"/>